<dbReference type="Proteomes" id="UP001196980">
    <property type="component" value="Unassembled WGS sequence"/>
</dbReference>
<gene>
    <name evidence="1" type="ORF">HWQ67_19170</name>
</gene>
<organism evidence="1 2">
    <name type="scientific">Candidatus Magnetobacterium casense</name>
    <dbReference type="NCBI Taxonomy" id="1455061"/>
    <lineage>
        <taxon>Bacteria</taxon>
        <taxon>Pseudomonadati</taxon>
        <taxon>Nitrospirota</taxon>
        <taxon>Thermodesulfovibrionia</taxon>
        <taxon>Thermodesulfovibrionales</taxon>
        <taxon>Candidatus Magnetobacteriaceae</taxon>
        <taxon>Candidatus Magnetobacterium</taxon>
    </lineage>
</organism>
<comment type="caution">
    <text evidence="1">The sequence shown here is derived from an EMBL/GenBank/DDBJ whole genome shotgun (WGS) entry which is preliminary data.</text>
</comment>
<reference evidence="1 2" key="1">
    <citation type="journal article" date="2020" name="J Geophys Res Biogeosci">
        <title>Magnetotaxis as an Adaptation to Enable Bacterial Shuttling of Microbial Sulfur and Sulfur Cycling Across Aquatic Oxic#Anoxic Interfaces.</title>
        <authorList>
            <person name="Li J."/>
            <person name="Liu P."/>
            <person name="Wang J."/>
            <person name="Roberts A.P."/>
            <person name="Pan Y."/>
        </authorList>
    </citation>
    <scope>NUCLEOTIDE SEQUENCE [LARGE SCALE GENOMIC DNA]</scope>
    <source>
        <strain evidence="1 2">MYR-1_YQ</strain>
    </source>
</reference>
<dbReference type="RefSeq" id="WP_218254307.1">
    <property type="nucleotide sequence ID" value="NZ_JABXWD010000745.1"/>
</dbReference>
<feature type="non-terminal residue" evidence="1">
    <location>
        <position position="1"/>
    </location>
</feature>
<accession>A0ABS6S4B4</accession>
<proteinExistence type="predicted"/>
<sequence length="386" mass="41729">VKVPTGEGTEVTVWRGVQVNGKPMIGISEGKVAVGELGIKRPTMAQIEAGWHPVTKIETTLLGTENSLRKMGVVEADIAKVKAVWNQAVPGFARKPTPTKIQPTEILAGSQRLTPEETAAILKVSIKNPKVKMVYGSSTMRPQLKEALRDWRQWHDIDIQTSMTATELDTYVANIMKELRKVGTKVRVNPEQPGTIEKFAGGKWEKITDIHTFEESVSSLEAAEGAYGYLYAEKPITIKLPGVGRLKIMTLSETGLRKGGSITSFQVSNIAPAAHRINDIADFYTILLNYKGTKVASKWAKAFGYTERELAEVAAKNPARWSTWSVSPSAAGKGVPSVSVAIPTSLAGKVSPSLRADIEGYSPVVKASSYSVSVSPTSKPVSPSQK</sequence>
<evidence type="ECO:0000313" key="1">
    <source>
        <dbReference type="EMBL" id="MBV6343694.1"/>
    </source>
</evidence>
<keyword evidence="2" id="KW-1185">Reference proteome</keyword>
<evidence type="ECO:0000313" key="2">
    <source>
        <dbReference type="Proteomes" id="UP001196980"/>
    </source>
</evidence>
<protein>
    <submittedName>
        <fullName evidence="1">Uncharacterized protein</fullName>
    </submittedName>
</protein>
<feature type="non-terminal residue" evidence="1">
    <location>
        <position position="386"/>
    </location>
</feature>
<name>A0ABS6S4B4_9BACT</name>
<dbReference type="EMBL" id="JABXWD010000745">
    <property type="protein sequence ID" value="MBV6343694.1"/>
    <property type="molecule type" value="Genomic_DNA"/>
</dbReference>